<comment type="caution">
    <text evidence="1">The sequence shown here is derived from an EMBL/GenBank/DDBJ whole genome shotgun (WGS) entry which is preliminary data.</text>
</comment>
<name>A0A5N6KG50_MONLA</name>
<evidence type="ECO:0000313" key="1">
    <source>
        <dbReference type="EMBL" id="KAB8302635.1"/>
    </source>
</evidence>
<dbReference type="AlphaFoldDB" id="A0A5N6KG50"/>
<gene>
    <name evidence="1" type="ORF">EYC80_006003</name>
</gene>
<dbReference type="Proteomes" id="UP000326757">
    <property type="component" value="Unassembled WGS sequence"/>
</dbReference>
<proteinExistence type="predicted"/>
<protein>
    <submittedName>
        <fullName evidence="1">Uncharacterized protein</fullName>
    </submittedName>
</protein>
<sequence>MPGLCHQKRFSKIQIYVAKRIQYDESPVDSLKAFEEAGDHEHKGQCPGMTMYRSWGPFAHCRSLLPSMEVPK</sequence>
<keyword evidence="2" id="KW-1185">Reference proteome</keyword>
<reference evidence="1 2" key="1">
    <citation type="submission" date="2019-06" db="EMBL/GenBank/DDBJ databases">
        <title>Genome Sequence of the Brown Rot Fungal Pathogen Monilinia laxa.</title>
        <authorList>
            <person name="De Miccolis Angelini R.M."/>
            <person name="Landi L."/>
            <person name="Abate D."/>
            <person name="Pollastro S."/>
            <person name="Romanazzi G."/>
            <person name="Faretra F."/>
        </authorList>
    </citation>
    <scope>NUCLEOTIDE SEQUENCE [LARGE SCALE GENOMIC DNA]</scope>
    <source>
        <strain evidence="1 2">Mlax316</strain>
    </source>
</reference>
<dbReference type="EMBL" id="VIGI01000003">
    <property type="protein sequence ID" value="KAB8302635.1"/>
    <property type="molecule type" value="Genomic_DNA"/>
</dbReference>
<accession>A0A5N6KG50</accession>
<evidence type="ECO:0000313" key="2">
    <source>
        <dbReference type="Proteomes" id="UP000326757"/>
    </source>
</evidence>
<organism evidence="1 2">
    <name type="scientific">Monilinia laxa</name>
    <name type="common">Brown rot fungus</name>
    <name type="synonym">Sclerotinia laxa</name>
    <dbReference type="NCBI Taxonomy" id="61186"/>
    <lineage>
        <taxon>Eukaryota</taxon>
        <taxon>Fungi</taxon>
        <taxon>Dikarya</taxon>
        <taxon>Ascomycota</taxon>
        <taxon>Pezizomycotina</taxon>
        <taxon>Leotiomycetes</taxon>
        <taxon>Helotiales</taxon>
        <taxon>Sclerotiniaceae</taxon>
        <taxon>Monilinia</taxon>
    </lineage>
</organism>